<dbReference type="InterPro" id="IPR031106">
    <property type="entry name" value="C/EBP"/>
</dbReference>
<dbReference type="SMART" id="SM00338">
    <property type="entry name" value="BRLZ"/>
    <property type="match status" value="1"/>
</dbReference>
<keyword evidence="3" id="KW-0175">Coiled coil</keyword>
<evidence type="ECO:0000313" key="7">
    <source>
        <dbReference type="EnsemblPlants" id="KQK16710"/>
    </source>
</evidence>
<dbReference type="InterPro" id="IPR004827">
    <property type="entry name" value="bZIP"/>
</dbReference>
<feature type="domain" description="BZIP" evidence="5">
    <location>
        <begin position="89"/>
        <end position="156"/>
    </location>
</feature>
<reference evidence="6" key="2">
    <citation type="submission" date="2017-06" db="EMBL/GenBank/DDBJ databases">
        <title>WGS assembly of Brachypodium distachyon.</title>
        <authorList>
            <consortium name="The International Brachypodium Initiative"/>
            <person name="Lucas S."/>
            <person name="Harmon-Smith M."/>
            <person name="Lail K."/>
            <person name="Tice H."/>
            <person name="Grimwood J."/>
            <person name="Bruce D."/>
            <person name="Barry K."/>
            <person name="Shu S."/>
            <person name="Lindquist E."/>
            <person name="Wang M."/>
            <person name="Pitluck S."/>
            <person name="Vogel J.P."/>
            <person name="Garvin D.F."/>
            <person name="Mockler T.C."/>
            <person name="Schmutz J."/>
            <person name="Rokhsar D."/>
            <person name="Bevan M.W."/>
        </authorList>
    </citation>
    <scope>NUCLEOTIDE SEQUENCE</scope>
    <source>
        <strain evidence="6">Bd21</strain>
    </source>
</reference>
<organism evidence="7">
    <name type="scientific">Brachypodium distachyon</name>
    <name type="common">Purple false brome</name>
    <name type="synonym">Trachynia distachya</name>
    <dbReference type="NCBI Taxonomy" id="15368"/>
    <lineage>
        <taxon>Eukaryota</taxon>
        <taxon>Viridiplantae</taxon>
        <taxon>Streptophyta</taxon>
        <taxon>Embryophyta</taxon>
        <taxon>Tracheophyta</taxon>
        <taxon>Spermatophyta</taxon>
        <taxon>Magnoliopsida</taxon>
        <taxon>Liliopsida</taxon>
        <taxon>Poales</taxon>
        <taxon>Poaceae</taxon>
        <taxon>BOP clade</taxon>
        <taxon>Pooideae</taxon>
        <taxon>Stipodae</taxon>
        <taxon>Brachypodieae</taxon>
        <taxon>Brachypodium</taxon>
    </lineage>
</organism>
<dbReference type="OrthoDB" id="1905076at2759"/>
<feature type="coiled-coil region" evidence="3">
    <location>
        <begin position="116"/>
        <end position="146"/>
    </location>
</feature>
<dbReference type="GeneID" id="100823660"/>
<reference evidence="7" key="3">
    <citation type="submission" date="2018-08" db="UniProtKB">
        <authorList>
            <consortium name="EnsemblPlants"/>
        </authorList>
    </citation>
    <scope>IDENTIFICATION</scope>
    <source>
        <strain evidence="7">cv. Bd21</strain>
    </source>
</reference>
<gene>
    <name evidence="7" type="primary">LOC100823660</name>
    <name evidence="6" type="ORF">BRADI_1g30140v3</name>
</gene>
<dbReference type="EnsemblPlants" id="KQK16710">
    <property type="protein sequence ID" value="KQK16710"/>
    <property type="gene ID" value="BRADI_1g30140v3"/>
</dbReference>
<name>I1GVB0_BRADI</name>
<dbReference type="GO" id="GO:0006357">
    <property type="term" value="P:regulation of transcription by RNA polymerase II"/>
    <property type="evidence" value="ECO:0000318"/>
    <property type="project" value="GO_Central"/>
</dbReference>
<evidence type="ECO:0000256" key="1">
    <source>
        <dbReference type="ARBA" id="ARBA00023015"/>
    </source>
</evidence>
<dbReference type="CDD" id="cd14686">
    <property type="entry name" value="bZIP"/>
    <property type="match status" value="1"/>
</dbReference>
<keyword evidence="8" id="KW-1185">Reference proteome</keyword>
<protein>
    <recommendedName>
        <fullName evidence="5">BZIP domain-containing protein</fullName>
    </recommendedName>
</protein>
<sequence>MDDGDLDFNPDTYLCSGAAAGGTETPGACSMDSYFDEILKDTEHLACTHTHTCNPPVHDLSHTHTCVHVHTKIVSASSDGAESPAENTTSGTSKKRRPSGNRAAVRKYREKKKAHTALLEEEVVHLKALNKELMKKVQNHAALEAEVARLRCLLVDIRGRIEGEIGAFPYQRPVKNVDLVSGGVDLLGGGSQVMNSCDFRCNDQLYCNPGMQMRTVGDDGAMNGQAFGQGTGDFVNVQCLGSAKSGSTISPGCGGMSNMPFGCLPNAKK</sequence>
<dbReference type="Pfam" id="PF07716">
    <property type="entry name" value="bZIP_2"/>
    <property type="match status" value="1"/>
</dbReference>
<feature type="compositionally biased region" description="Polar residues" evidence="4">
    <location>
        <begin position="76"/>
        <end position="92"/>
    </location>
</feature>
<dbReference type="GO" id="GO:0000978">
    <property type="term" value="F:RNA polymerase II cis-regulatory region sequence-specific DNA binding"/>
    <property type="evidence" value="ECO:0000318"/>
    <property type="project" value="GO_Central"/>
</dbReference>
<keyword evidence="2" id="KW-0804">Transcription</keyword>
<dbReference type="OMA" id="NACDFRC"/>
<dbReference type="KEGG" id="bdi:100823660"/>
<dbReference type="RefSeq" id="XP_003563276.1">
    <property type="nucleotide sequence ID" value="XM_003563228.4"/>
</dbReference>
<dbReference type="EMBL" id="CM000880">
    <property type="protein sequence ID" value="KQK16710.1"/>
    <property type="molecule type" value="Genomic_DNA"/>
</dbReference>
<evidence type="ECO:0000313" key="6">
    <source>
        <dbReference type="EMBL" id="KQK16710.1"/>
    </source>
</evidence>
<dbReference type="PANTHER" id="PTHR23334:SF49">
    <property type="entry name" value="BASIC LEUCINE ZIPPER 23"/>
    <property type="match status" value="1"/>
</dbReference>
<feature type="compositionally biased region" description="Basic residues" evidence="4">
    <location>
        <begin position="93"/>
        <end position="105"/>
    </location>
</feature>
<keyword evidence="1" id="KW-0805">Transcription regulation</keyword>
<dbReference type="GO" id="GO:0000981">
    <property type="term" value="F:DNA-binding transcription factor activity, RNA polymerase II-specific"/>
    <property type="evidence" value="ECO:0000318"/>
    <property type="project" value="GO_Central"/>
</dbReference>
<dbReference type="Proteomes" id="UP000008810">
    <property type="component" value="Chromosome 1"/>
</dbReference>
<evidence type="ECO:0000256" key="3">
    <source>
        <dbReference type="SAM" id="Coils"/>
    </source>
</evidence>
<proteinExistence type="predicted"/>
<reference evidence="6 7" key="1">
    <citation type="journal article" date="2010" name="Nature">
        <title>Genome sequencing and analysis of the model grass Brachypodium distachyon.</title>
        <authorList>
            <consortium name="International Brachypodium Initiative"/>
        </authorList>
    </citation>
    <scope>NUCLEOTIDE SEQUENCE [LARGE SCALE GENOMIC DNA]</scope>
    <source>
        <strain evidence="6">Bd21</strain>
        <strain evidence="7">cv. Bd21</strain>
    </source>
</reference>
<dbReference type="Gramene" id="KQK16710">
    <property type="protein sequence ID" value="KQK16710"/>
    <property type="gene ID" value="BRADI_1g30140v3"/>
</dbReference>
<dbReference type="Gene3D" id="1.20.5.170">
    <property type="match status" value="1"/>
</dbReference>
<dbReference type="InterPro" id="IPR046347">
    <property type="entry name" value="bZIP_sf"/>
</dbReference>
<dbReference type="AlphaFoldDB" id="I1GVB0"/>
<dbReference type="SUPFAM" id="SSF57959">
    <property type="entry name" value="Leucine zipper domain"/>
    <property type="match status" value="1"/>
</dbReference>
<evidence type="ECO:0000313" key="8">
    <source>
        <dbReference type="Proteomes" id="UP000008810"/>
    </source>
</evidence>
<dbReference type="PANTHER" id="PTHR23334">
    <property type="entry name" value="CCAAT/ENHANCER BINDING PROTEIN"/>
    <property type="match status" value="1"/>
</dbReference>
<feature type="region of interest" description="Disordered" evidence="4">
    <location>
        <begin position="76"/>
        <end position="105"/>
    </location>
</feature>
<evidence type="ECO:0000259" key="5">
    <source>
        <dbReference type="SMART" id="SM00338"/>
    </source>
</evidence>
<dbReference type="eggNOG" id="ENOG502QVJ4">
    <property type="taxonomic scope" value="Eukaryota"/>
</dbReference>
<dbReference type="STRING" id="15368.I1GVB0"/>
<accession>I1GVB0</accession>
<evidence type="ECO:0000256" key="4">
    <source>
        <dbReference type="SAM" id="MobiDB-lite"/>
    </source>
</evidence>
<dbReference type="GO" id="GO:0006351">
    <property type="term" value="P:DNA-templated transcription"/>
    <property type="evidence" value="ECO:0007669"/>
    <property type="project" value="InterPro"/>
</dbReference>
<dbReference type="HOGENOM" id="CLU_065260_0_0_1"/>
<evidence type="ECO:0000256" key="2">
    <source>
        <dbReference type="ARBA" id="ARBA00023163"/>
    </source>
</evidence>